<dbReference type="InParanoid" id="Q7UJU6"/>
<dbReference type="OrthoDB" id="9763003at2"/>
<dbReference type="InterPro" id="IPR003841">
    <property type="entry name" value="Na/Pi_transpt"/>
</dbReference>
<dbReference type="Proteomes" id="UP000001025">
    <property type="component" value="Chromosome"/>
</dbReference>
<feature type="transmembrane region" description="Helical" evidence="6">
    <location>
        <begin position="370"/>
        <end position="390"/>
    </location>
</feature>
<evidence type="ECO:0000256" key="3">
    <source>
        <dbReference type="ARBA" id="ARBA00022692"/>
    </source>
</evidence>
<dbReference type="GO" id="GO:0005436">
    <property type="term" value="F:sodium:phosphate symporter activity"/>
    <property type="evidence" value="ECO:0007669"/>
    <property type="project" value="InterPro"/>
</dbReference>
<name>Q7UJU6_RHOBA</name>
<keyword evidence="5 6" id="KW-0472">Membrane</keyword>
<accession>Q7UJU6</accession>
<feature type="transmembrane region" description="Helical" evidence="6">
    <location>
        <begin position="215"/>
        <end position="236"/>
    </location>
</feature>
<feature type="transmembrane region" description="Helical" evidence="6">
    <location>
        <begin position="138"/>
        <end position="162"/>
    </location>
</feature>
<evidence type="ECO:0000256" key="2">
    <source>
        <dbReference type="ARBA" id="ARBA00022475"/>
    </source>
</evidence>
<feature type="transmembrane region" description="Helical" evidence="6">
    <location>
        <begin position="66"/>
        <end position="86"/>
    </location>
</feature>
<dbReference type="GO" id="GO:0005886">
    <property type="term" value="C:plasma membrane"/>
    <property type="evidence" value="ECO:0007669"/>
    <property type="project" value="UniProtKB-SubCell"/>
</dbReference>
<dbReference type="NCBIfam" id="NF037997">
    <property type="entry name" value="Na_Pi_symport"/>
    <property type="match status" value="1"/>
</dbReference>
<evidence type="ECO:0000313" key="7">
    <source>
        <dbReference type="EMBL" id="CAD77135.1"/>
    </source>
</evidence>
<dbReference type="HOGENOM" id="CLU_025063_2_1_0"/>
<protein>
    <submittedName>
        <fullName evidence="7">NptA protein</fullName>
    </submittedName>
</protein>
<feature type="transmembrane region" description="Helical" evidence="6">
    <location>
        <begin position="30"/>
        <end position="54"/>
    </location>
</feature>
<keyword evidence="4 6" id="KW-1133">Transmembrane helix</keyword>
<proteinExistence type="predicted"/>
<dbReference type="PATRIC" id="fig|243090.15.peg.5346"/>
<dbReference type="eggNOG" id="COG1283">
    <property type="taxonomic scope" value="Bacteria"/>
</dbReference>
<dbReference type="PANTHER" id="PTHR10010">
    <property type="entry name" value="SOLUTE CARRIER FAMILY 34 SODIUM PHOSPHATE , MEMBER 2-RELATED"/>
    <property type="match status" value="1"/>
</dbReference>
<dbReference type="STRING" id="243090.RB11050"/>
<dbReference type="EMBL" id="BX294152">
    <property type="protein sequence ID" value="CAD77135.1"/>
    <property type="molecule type" value="Genomic_DNA"/>
</dbReference>
<evidence type="ECO:0000313" key="8">
    <source>
        <dbReference type="Proteomes" id="UP000001025"/>
    </source>
</evidence>
<feature type="transmembrane region" description="Helical" evidence="6">
    <location>
        <begin position="297"/>
        <end position="319"/>
    </location>
</feature>
<evidence type="ECO:0000256" key="5">
    <source>
        <dbReference type="ARBA" id="ARBA00023136"/>
    </source>
</evidence>
<dbReference type="EnsemblBacteria" id="CAD77135">
    <property type="protein sequence ID" value="CAD77135"/>
    <property type="gene ID" value="RB11050"/>
</dbReference>
<dbReference type="Pfam" id="PF02690">
    <property type="entry name" value="Na_Pi_cotrans"/>
    <property type="match status" value="2"/>
</dbReference>
<evidence type="ECO:0000256" key="1">
    <source>
        <dbReference type="ARBA" id="ARBA00004651"/>
    </source>
</evidence>
<keyword evidence="3 6" id="KW-0812">Transmembrane</keyword>
<gene>
    <name evidence="7" type="primary">nptA</name>
    <name evidence="7" type="ordered locus">RB11050</name>
</gene>
<evidence type="ECO:0000256" key="4">
    <source>
        <dbReference type="ARBA" id="ARBA00022989"/>
    </source>
</evidence>
<keyword evidence="2" id="KW-1003">Cell membrane</keyword>
<sequence>MNVASESVVENALDDALSDEMTTSQSGNPILQWISVAALVYLLICAVGLIGTGFKTATGDEAKEMFAFATNPFAGLVVGTVATALIQSSSTVTSIIVGLVAGGLPVSVAVPMVMGANIGTSITNTIVSLGHVREKKEFARAFAAATVHDFFNLLSVVIFLPLEMMFGLLEKLGSLLASLFVVENASMKGMNFVKAATAPVVNNAKHMVENLSDGIGGMILILIGIVMIFLTIHYVGKLLKQLMVGRAKSIMHAAIGKGPMSGIASGTLVTVLVQSSSTTTSLMVPLAGSGAFGLKQIYPFTLGANIGTCITALLAATAVDGNQSAALQIAFIHLTYNVLGVLVIYGVPFLRFVPVRAAEWLGATASENKLIALAYIVGVFFLIPGLCLGISSVL</sequence>
<dbReference type="AlphaFoldDB" id="Q7UJU6"/>
<feature type="transmembrane region" description="Helical" evidence="6">
    <location>
        <begin position="92"/>
        <end position="118"/>
    </location>
</feature>
<organism evidence="7 8">
    <name type="scientific">Rhodopirellula baltica (strain DSM 10527 / NCIMB 13988 / SH1)</name>
    <dbReference type="NCBI Taxonomy" id="243090"/>
    <lineage>
        <taxon>Bacteria</taxon>
        <taxon>Pseudomonadati</taxon>
        <taxon>Planctomycetota</taxon>
        <taxon>Planctomycetia</taxon>
        <taxon>Pirellulales</taxon>
        <taxon>Pirellulaceae</taxon>
        <taxon>Rhodopirellula</taxon>
    </lineage>
</organism>
<keyword evidence="8" id="KW-1185">Reference proteome</keyword>
<comment type="subcellular location">
    <subcellularLocation>
        <location evidence="1">Cell membrane</location>
        <topology evidence="1">Multi-pass membrane protein</topology>
    </subcellularLocation>
</comment>
<reference evidence="7 8" key="1">
    <citation type="journal article" date="2003" name="Proc. Natl. Acad. Sci. U.S.A.">
        <title>Complete genome sequence of the marine planctomycete Pirellula sp. strain 1.</title>
        <authorList>
            <person name="Gloeckner F.O."/>
            <person name="Kube M."/>
            <person name="Bauer M."/>
            <person name="Teeling H."/>
            <person name="Lombardot T."/>
            <person name="Ludwig W."/>
            <person name="Gade D."/>
            <person name="Beck A."/>
            <person name="Borzym K."/>
            <person name="Heitmann K."/>
            <person name="Rabus R."/>
            <person name="Schlesner H."/>
            <person name="Amann R."/>
            <person name="Reinhardt R."/>
        </authorList>
    </citation>
    <scope>NUCLEOTIDE SEQUENCE [LARGE SCALE GENOMIC DNA]</scope>
    <source>
        <strain evidence="8">DSM 10527 / NCIMB 13988 / SH1</strain>
    </source>
</reference>
<dbReference type="KEGG" id="rba:RB11050"/>
<dbReference type="GO" id="GO:0044341">
    <property type="term" value="P:sodium-dependent phosphate transport"/>
    <property type="evidence" value="ECO:0007669"/>
    <property type="project" value="InterPro"/>
</dbReference>
<evidence type="ECO:0000256" key="6">
    <source>
        <dbReference type="SAM" id="Phobius"/>
    </source>
</evidence>
<dbReference type="PANTHER" id="PTHR10010:SF46">
    <property type="entry name" value="SODIUM-DEPENDENT PHOSPHATE TRANSPORT PROTEIN 2B"/>
    <property type="match status" value="1"/>
</dbReference>
<feature type="transmembrane region" description="Helical" evidence="6">
    <location>
        <begin position="331"/>
        <end position="350"/>
    </location>
</feature>